<evidence type="ECO:0000256" key="1">
    <source>
        <dbReference type="SAM" id="MobiDB-lite"/>
    </source>
</evidence>
<evidence type="ECO:0000313" key="2">
    <source>
        <dbReference type="EMBL" id="PIK47786.1"/>
    </source>
</evidence>
<reference evidence="2 3" key="1">
    <citation type="journal article" date="2017" name="PLoS Biol.">
        <title>The sea cucumber genome provides insights into morphological evolution and visceral regeneration.</title>
        <authorList>
            <person name="Zhang X."/>
            <person name="Sun L."/>
            <person name="Yuan J."/>
            <person name="Sun Y."/>
            <person name="Gao Y."/>
            <person name="Zhang L."/>
            <person name="Li S."/>
            <person name="Dai H."/>
            <person name="Hamel J.F."/>
            <person name="Liu C."/>
            <person name="Yu Y."/>
            <person name="Liu S."/>
            <person name="Lin W."/>
            <person name="Guo K."/>
            <person name="Jin S."/>
            <person name="Xu P."/>
            <person name="Storey K.B."/>
            <person name="Huan P."/>
            <person name="Zhang T."/>
            <person name="Zhou Y."/>
            <person name="Zhang J."/>
            <person name="Lin C."/>
            <person name="Li X."/>
            <person name="Xing L."/>
            <person name="Huo D."/>
            <person name="Sun M."/>
            <person name="Wang L."/>
            <person name="Mercier A."/>
            <person name="Li F."/>
            <person name="Yang H."/>
            <person name="Xiang J."/>
        </authorList>
    </citation>
    <scope>NUCLEOTIDE SEQUENCE [LARGE SCALE GENOMIC DNA]</scope>
    <source>
        <strain evidence="2">Shaxun</strain>
        <tissue evidence="2">Muscle</tissue>
    </source>
</reference>
<evidence type="ECO:0000313" key="3">
    <source>
        <dbReference type="Proteomes" id="UP000230750"/>
    </source>
</evidence>
<proteinExistence type="predicted"/>
<feature type="compositionally biased region" description="Polar residues" evidence="1">
    <location>
        <begin position="252"/>
        <end position="272"/>
    </location>
</feature>
<feature type="region of interest" description="Disordered" evidence="1">
    <location>
        <begin position="1"/>
        <end position="272"/>
    </location>
</feature>
<dbReference type="AlphaFoldDB" id="A0A2G8KIH0"/>
<accession>A0A2G8KIH0</accession>
<feature type="compositionally biased region" description="Acidic residues" evidence="1">
    <location>
        <begin position="52"/>
        <end position="200"/>
    </location>
</feature>
<keyword evidence="3" id="KW-1185">Reference proteome</keyword>
<dbReference type="STRING" id="307972.A0A2G8KIH0"/>
<name>A0A2G8KIH0_STIJA</name>
<gene>
    <name evidence="2" type="ORF">BSL78_15329</name>
</gene>
<sequence>MVALRLDSNSRPIPGLENTGYTPDMFVWSSHRQSKAYHQQRLKHNGQSKETQDEEEVQATQDEVEVQETQDEEEVQETQDEVEVQETQDEEEVQETQDEEEVQETQDEEEVQETQDEEEVQETQDEEEVQETQDEEEVQETQDEEEVQATQDEEEVQETQDEEEVQETQDEEEVQETQDEEEVQETQDEEEVQETQDEEVVSSCESFSRSPETIDEPMDSAKEPTPEKENIKTALSKATELGQKAPKVPMATRSSTSQSPDPNHTTTLEDQPLTGWTSTYRNVYSILRIRTPYLTMLKSAVVFFEVQY</sequence>
<feature type="compositionally biased region" description="Basic residues" evidence="1">
    <location>
        <begin position="32"/>
        <end position="46"/>
    </location>
</feature>
<comment type="caution">
    <text evidence="2">The sequence shown here is derived from an EMBL/GenBank/DDBJ whole genome shotgun (WGS) entry which is preliminary data.</text>
</comment>
<feature type="compositionally biased region" description="Basic and acidic residues" evidence="1">
    <location>
        <begin position="219"/>
        <end position="231"/>
    </location>
</feature>
<protein>
    <submittedName>
        <fullName evidence="2">Uncharacterized protein</fullName>
    </submittedName>
</protein>
<dbReference type="EMBL" id="MRZV01000558">
    <property type="protein sequence ID" value="PIK47786.1"/>
    <property type="molecule type" value="Genomic_DNA"/>
</dbReference>
<dbReference type="Proteomes" id="UP000230750">
    <property type="component" value="Unassembled WGS sequence"/>
</dbReference>
<organism evidence="2 3">
    <name type="scientific">Stichopus japonicus</name>
    <name type="common">Sea cucumber</name>
    <dbReference type="NCBI Taxonomy" id="307972"/>
    <lineage>
        <taxon>Eukaryota</taxon>
        <taxon>Metazoa</taxon>
        <taxon>Echinodermata</taxon>
        <taxon>Eleutherozoa</taxon>
        <taxon>Echinozoa</taxon>
        <taxon>Holothuroidea</taxon>
        <taxon>Aspidochirotacea</taxon>
        <taxon>Aspidochirotida</taxon>
        <taxon>Stichopodidae</taxon>
        <taxon>Apostichopus</taxon>
    </lineage>
</organism>